<dbReference type="RefSeq" id="WP_072484789.1">
    <property type="nucleotide sequence ID" value="NZ_CP109381.1"/>
</dbReference>
<keyword evidence="2" id="KW-0547">Nucleotide-binding</keyword>
<dbReference type="Proteomes" id="UP000181909">
    <property type="component" value="Unassembled WGS sequence"/>
</dbReference>
<evidence type="ECO:0000313" key="3">
    <source>
        <dbReference type="Proteomes" id="UP000181909"/>
    </source>
</evidence>
<name>A0A1K1YEG5_STRAR</name>
<evidence type="ECO:0000313" key="2">
    <source>
        <dbReference type="EMBL" id="SFX59748.1"/>
    </source>
</evidence>
<feature type="compositionally biased region" description="Basic and acidic residues" evidence="1">
    <location>
        <begin position="1"/>
        <end position="10"/>
    </location>
</feature>
<keyword evidence="2" id="KW-0378">Hydrolase</keyword>
<dbReference type="AlphaFoldDB" id="A0A1K1YEG5"/>
<proteinExistence type="predicted"/>
<dbReference type="GO" id="GO:0008233">
    <property type="term" value="F:peptidase activity"/>
    <property type="evidence" value="ECO:0007669"/>
    <property type="project" value="UniProtKB-KW"/>
</dbReference>
<dbReference type="GO" id="GO:0005524">
    <property type="term" value="F:ATP binding"/>
    <property type="evidence" value="ECO:0007669"/>
    <property type="project" value="UniProtKB-KW"/>
</dbReference>
<dbReference type="STRING" id="1893.SAMN02787144_1004228"/>
<protein>
    <submittedName>
        <fullName evidence="2">ATP-dependent Clp protease ATP-binding subunit ClpC</fullName>
    </submittedName>
</protein>
<dbReference type="GO" id="GO:0006508">
    <property type="term" value="P:proteolysis"/>
    <property type="evidence" value="ECO:0007669"/>
    <property type="project" value="UniProtKB-KW"/>
</dbReference>
<dbReference type="EMBL" id="FPJO01000004">
    <property type="protein sequence ID" value="SFX59748.1"/>
    <property type="molecule type" value="Genomic_DNA"/>
</dbReference>
<keyword evidence="2" id="KW-0067">ATP-binding</keyword>
<organism evidence="2 3">
    <name type="scientific">Streptomyces atratus</name>
    <dbReference type="NCBI Taxonomy" id="1893"/>
    <lineage>
        <taxon>Bacteria</taxon>
        <taxon>Bacillati</taxon>
        <taxon>Actinomycetota</taxon>
        <taxon>Actinomycetes</taxon>
        <taxon>Kitasatosporales</taxon>
        <taxon>Streptomycetaceae</taxon>
        <taxon>Streptomyces</taxon>
    </lineage>
</organism>
<keyword evidence="2" id="KW-0645">Protease</keyword>
<feature type="region of interest" description="Disordered" evidence="1">
    <location>
        <begin position="1"/>
        <end position="25"/>
    </location>
</feature>
<reference evidence="2 3" key="1">
    <citation type="submission" date="2016-11" db="EMBL/GenBank/DDBJ databases">
        <authorList>
            <person name="Jaros S."/>
            <person name="Januszkiewicz K."/>
            <person name="Wedrychowicz H."/>
        </authorList>
    </citation>
    <scope>NUCLEOTIDE SEQUENCE [LARGE SCALE GENOMIC DNA]</scope>
    <source>
        <strain evidence="2 3">OK807</strain>
    </source>
</reference>
<dbReference type="InterPro" id="IPR036628">
    <property type="entry name" value="Clp_N_dom_sf"/>
</dbReference>
<sequence length="65" mass="6753">MRDGKGKRIAEILPGESATPSAERSLTPAAKRVLLQAYERSPAAGVSCIGPEHIPGALLDAQVAE</sequence>
<evidence type="ECO:0000256" key="1">
    <source>
        <dbReference type="SAM" id="MobiDB-lite"/>
    </source>
</evidence>
<dbReference type="Gene3D" id="1.10.1780.10">
    <property type="entry name" value="Clp, N-terminal domain"/>
    <property type="match status" value="1"/>
</dbReference>
<gene>
    <name evidence="2" type="ORF">SAMN02787144_1004228</name>
</gene>
<accession>A0A1K1YEG5</accession>